<feature type="transmembrane region" description="Helical" evidence="8">
    <location>
        <begin position="63"/>
        <end position="86"/>
    </location>
</feature>
<evidence type="ECO:0000313" key="10">
    <source>
        <dbReference type="Proteomes" id="UP000199306"/>
    </source>
</evidence>
<reference evidence="10" key="1">
    <citation type="submission" date="2016-10" db="EMBL/GenBank/DDBJ databases">
        <authorList>
            <person name="Varghese N."/>
            <person name="Submissions S."/>
        </authorList>
    </citation>
    <scope>NUCLEOTIDE SEQUENCE [LARGE SCALE GENOMIC DNA]</scope>
    <source>
        <strain evidence="10">E92,LMG 26720,CCM 7988</strain>
    </source>
</reference>
<feature type="transmembrane region" description="Helical" evidence="8">
    <location>
        <begin position="202"/>
        <end position="222"/>
    </location>
</feature>
<keyword evidence="4" id="KW-1003">Cell membrane</keyword>
<comment type="subcellular location">
    <subcellularLocation>
        <location evidence="1">Cell membrane</location>
        <topology evidence="1">Multi-pass membrane protein</topology>
    </subcellularLocation>
</comment>
<keyword evidence="10" id="KW-1185">Reference proteome</keyword>
<dbReference type="AlphaFoldDB" id="A0A1I5XDS9"/>
<evidence type="ECO:0000313" key="9">
    <source>
        <dbReference type="EMBL" id="SFQ30135.1"/>
    </source>
</evidence>
<gene>
    <name evidence="9" type="ORF">SAMN04515674_11486</name>
</gene>
<evidence type="ECO:0000256" key="6">
    <source>
        <dbReference type="ARBA" id="ARBA00022989"/>
    </source>
</evidence>
<evidence type="ECO:0000256" key="3">
    <source>
        <dbReference type="ARBA" id="ARBA00022448"/>
    </source>
</evidence>
<dbReference type="OrthoDB" id="9793390at2"/>
<evidence type="ECO:0000256" key="7">
    <source>
        <dbReference type="ARBA" id="ARBA00023136"/>
    </source>
</evidence>
<proteinExistence type="inferred from homology"/>
<organism evidence="9 10">
    <name type="scientific">Pseudarcicella hirudinis</name>
    <dbReference type="NCBI Taxonomy" id="1079859"/>
    <lineage>
        <taxon>Bacteria</taxon>
        <taxon>Pseudomonadati</taxon>
        <taxon>Bacteroidota</taxon>
        <taxon>Cytophagia</taxon>
        <taxon>Cytophagales</taxon>
        <taxon>Flectobacillaceae</taxon>
        <taxon>Pseudarcicella</taxon>
    </lineage>
</organism>
<dbReference type="EMBL" id="FOXH01000014">
    <property type="protein sequence ID" value="SFQ30135.1"/>
    <property type="molecule type" value="Genomic_DNA"/>
</dbReference>
<evidence type="ECO:0000256" key="5">
    <source>
        <dbReference type="ARBA" id="ARBA00022692"/>
    </source>
</evidence>
<sequence>MNNIQIPYVFRLAATLLCVTLLVYWMHVLQSTLVLLLFSILFSMLLFPICLSLEKWGISRLWAISLTMLLATTVVLGLITVTTMQISGFYENVPHFTHKLHEILDKLQTTAEETFNIDRARQVKEINIQTKKLLDESGTYLSSFLSTTSSMLGALSLIPIFVFFFLYYRDFFRIFIYKVFSKVEKNHLNNVIAKIYEVIQGYMVGTATVIGIVATLNTIGLLCLGIDYAIFFGVLAAVSLLIPYIGILLGSLLPMIMALITKDSYWYAVGVAGIFLSVQFLEGNFITPYIVGSKVSINPLAAMIALILGGQLWGLPGLVLALPVTAILKVIFDSINGLKPYGYILGQAEHRNPRKFRNIKEKVQIVEKKLEEALN</sequence>
<feature type="transmembrane region" description="Helical" evidence="8">
    <location>
        <begin position="9"/>
        <end position="27"/>
    </location>
</feature>
<keyword evidence="6 8" id="KW-1133">Transmembrane helix</keyword>
<dbReference type="PANTHER" id="PTHR21716">
    <property type="entry name" value="TRANSMEMBRANE PROTEIN"/>
    <property type="match status" value="1"/>
</dbReference>
<dbReference type="RefSeq" id="WP_092018957.1">
    <property type="nucleotide sequence ID" value="NZ_FOXH01000014.1"/>
</dbReference>
<dbReference type="InterPro" id="IPR002549">
    <property type="entry name" value="AI-2E-like"/>
</dbReference>
<feature type="transmembrane region" description="Helical" evidence="8">
    <location>
        <begin position="265"/>
        <end position="281"/>
    </location>
</feature>
<keyword evidence="5 8" id="KW-0812">Transmembrane</keyword>
<protein>
    <submittedName>
        <fullName evidence="9">Predicted PurR-regulated permease PerM</fullName>
    </submittedName>
</protein>
<evidence type="ECO:0000256" key="4">
    <source>
        <dbReference type="ARBA" id="ARBA00022475"/>
    </source>
</evidence>
<evidence type="ECO:0000256" key="2">
    <source>
        <dbReference type="ARBA" id="ARBA00009773"/>
    </source>
</evidence>
<dbReference type="Pfam" id="PF01594">
    <property type="entry name" value="AI-2E_transport"/>
    <property type="match status" value="1"/>
</dbReference>
<evidence type="ECO:0000256" key="8">
    <source>
        <dbReference type="SAM" id="Phobius"/>
    </source>
</evidence>
<dbReference type="STRING" id="1079859.SAMN04515674_11486"/>
<comment type="similarity">
    <text evidence="2">Belongs to the autoinducer-2 exporter (AI-2E) (TC 2.A.86) family.</text>
</comment>
<feature type="transmembrane region" description="Helical" evidence="8">
    <location>
        <begin position="33"/>
        <end position="51"/>
    </location>
</feature>
<feature type="transmembrane region" description="Helical" evidence="8">
    <location>
        <begin position="228"/>
        <end position="253"/>
    </location>
</feature>
<keyword evidence="7 8" id="KW-0472">Membrane</keyword>
<dbReference type="PANTHER" id="PTHR21716:SF53">
    <property type="entry name" value="PERMEASE PERM-RELATED"/>
    <property type="match status" value="1"/>
</dbReference>
<name>A0A1I5XDS9_9BACT</name>
<evidence type="ECO:0000256" key="1">
    <source>
        <dbReference type="ARBA" id="ARBA00004651"/>
    </source>
</evidence>
<keyword evidence="3" id="KW-0813">Transport</keyword>
<feature type="transmembrane region" description="Helical" evidence="8">
    <location>
        <begin position="150"/>
        <end position="168"/>
    </location>
</feature>
<dbReference type="Proteomes" id="UP000199306">
    <property type="component" value="Unassembled WGS sequence"/>
</dbReference>
<feature type="transmembrane region" description="Helical" evidence="8">
    <location>
        <begin position="301"/>
        <end position="332"/>
    </location>
</feature>
<accession>A0A1I5XDS9</accession>
<dbReference type="GO" id="GO:0005886">
    <property type="term" value="C:plasma membrane"/>
    <property type="evidence" value="ECO:0007669"/>
    <property type="project" value="UniProtKB-SubCell"/>
</dbReference>